<feature type="active site" description="Schiff-base intermediate with substrate; via pyruvic acid" evidence="10">
    <location>
        <position position="71"/>
    </location>
</feature>
<proteinExistence type="inferred from homology"/>
<keyword evidence="12" id="KW-1185">Reference proteome</keyword>
<keyword evidence="3 10" id="KW-0068">Autocatalytic cleavage</keyword>
<feature type="active site" description="Proton donor; for catalytic activity" evidence="10">
    <location>
        <position position="91"/>
    </location>
</feature>
<evidence type="ECO:0000313" key="11">
    <source>
        <dbReference type="EMBL" id="OQO94032.1"/>
    </source>
</evidence>
<sequence>MPSEFVPVGVFAGKHVLAELDGIDAHLLDDDEFLRSTLATTLADAGATVCEVIAHRFEPQGVTVLAMLAESHASVHTYPEIGAMFVDVFTCGDRADPEHAVRLLAKALGTEPMSVSTISRGKAPAKTGK</sequence>
<feature type="chain" id="PRO_5023398544" description="S-adenosylmethionine decarboxylase beta chain" evidence="10">
    <location>
        <begin position="1"/>
        <end position="70"/>
    </location>
</feature>
<evidence type="ECO:0000256" key="4">
    <source>
        <dbReference type="ARBA" id="ARBA00023066"/>
    </source>
</evidence>
<evidence type="ECO:0000256" key="7">
    <source>
        <dbReference type="ARBA" id="ARBA00023239"/>
    </source>
</evidence>
<feature type="active site" description="Proton acceptor; for processing activity" evidence="10">
    <location>
        <position position="76"/>
    </location>
</feature>
<keyword evidence="4 10" id="KW-0745">Spermidine biosynthesis</keyword>
<keyword evidence="5 10" id="KW-0620">Polyamine biosynthesis</keyword>
<feature type="modified residue" description="Pyruvic acid (Ser); by autocatalysis" evidence="10">
    <location>
        <position position="71"/>
    </location>
</feature>
<evidence type="ECO:0000256" key="1">
    <source>
        <dbReference type="ARBA" id="ARBA00022691"/>
    </source>
</evidence>
<dbReference type="SUPFAM" id="SSF56276">
    <property type="entry name" value="S-adenosylmethionine decarboxylase"/>
    <property type="match status" value="1"/>
</dbReference>
<dbReference type="NCBIfam" id="TIGR03330">
    <property type="entry name" value="SAM_DCase_Bsu"/>
    <property type="match status" value="1"/>
</dbReference>
<evidence type="ECO:0000313" key="12">
    <source>
        <dbReference type="Proteomes" id="UP000192591"/>
    </source>
</evidence>
<dbReference type="PANTHER" id="PTHR33866:SF2">
    <property type="entry name" value="S-ADENOSYLMETHIONINE DECARBOXYLASE PROENZYME"/>
    <property type="match status" value="1"/>
</dbReference>
<comment type="pathway">
    <text evidence="10">Amine and polyamine biosynthesis; S-adenosylmethioninamine biosynthesis; S-adenosylmethioninamine from S-adenosyl-L-methionine: step 1/1.</text>
</comment>
<organism evidence="11 12">
    <name type="scientific">Saccharomonospora piscinae</name>
    <dbReference type="NCBI Taxonomy" id="687388"/>
    <lineage>
        <taxon>Bacteria</taxon>
        <taxon>Bacillati</taxon>
        <taxon>Actinomycetota</taxon>
        <taxon>Actinomycetes</taxon>
        <taxon>Pseudonocardiales</taxon>
        <taxon>Pseudonocardiaceae</taxon>
        <taxon>Saccharomonospora</taxon>
    </lineage>
</organism>
<dbReference type="InterPro" id="IPR017716">
    <property type="entry name" value="S-AdoMet_deCOase_pro-enz"/>
</dbReference>
<comment type="cofactor">
    <cofactor evidence="10">
        <name>pyruvate</name>
        <dbReference type="ChEBI" id="CHEBI:15361"/>
    </cofactor>
    <text evidence="10">Binds 1 pyruvoyl group covalently per subunit.</text>
</comment>
<dbReference type="GO" id="GO:0004014">
    <property type="term" value="F:adenosylmethionine decarboxylase activity"/>
    <property type="evidence" value="ECO:0007669"/>
    <property type="project" value="UniProtKB-UniRule"/>
</dbReference>
<evidence type="ECO:0000256" key="8">
    <source>
        <dbReference type="ARBA" id="ARBA00023270"/>
    </source>
</evidence>
<keyword evidence="2 10" id="KW-0210">Decarboxylase</keyword>
<dbReference type="GO" id="GO:0005829">
    <property type="term" value="C:cytosol"/>
    <property type="evidence" value="ECO:0007669"/>
    <property type="project" value="TreeGrafter"/>
</dbReference>
<evidence type="ECO:0000256" key="9">
    <source>
        <dbReference type="ARBA" id="ARBA00023317"/>
    </source>
</evidence>
<dbReference type="PANTHER" id="PTHR33866">
    <property type="entry name" value="S-ADENOSYLMETHIONINE DECARBOXYLASE PROENZYME"/>
    <property type="match status" value="1"/>
</dbReference>
<keyword evidence="8 10" id="KW-0704">Schiff base</keyword>
<comment type="similarity">
    <text evidence="10">Belongs to the prokaryotic AdoMetDC family. Type 1 subfamily.</text>
</comment>
<dbReference type="AlphaFoldDB" id="A0A1V9AA83"/>
<dbReference type="RefSeq" id="WP_024874586.1">
    <property type="nucleotide sequence ID" value="NZ_AZUM01000001.1"/>
</dbReference>
<comment type="PTM">
    <text evidence="10">Is synthesized initially as an inactive proenzyme. Formation of the active enzyme involves a self-maturation process in which the active site pyruvoyl group is generated from an internal serine residue via an autocatalytic post-translational modification. Two non-identical subunits are generated from the proenzyme in this reaction, and the pyruvate is formed at the N-terminus of the alpha chain, which is derived from the carboxyl end of the proenzyme. The post-translation cleavage follows an unusual pathway, termed non-hydrolytic serinolysis, in which the side chain hydroxyl group of the serine supplies its oxygen atom to form the C-terminus of the beta chain, while the remainder of the serine residue undergoes an oxidative deamination to produce ammonia and the pyruvoyl group blocking the N-terminus of the alpha chain.</text>
</comment>
<dbReference type="UniPathway" id="UPA00331">
    <property type="reaction ID" value="UER00451"/>
</dbReference>
<feature type="chain" id="PRO_5023398545" description="S-adenosylmethionine decarboxylase alpha chain" evidence="10">
    <location>
        <begin position="71"/>
        <end position="129"/>
    </location>
</feature>
<dbReference type="InterPro" id="IPR003826">
    <property type="entry name" value="AdoMetDC_fam_prok"/>
</dbReference>
<dbReference type="EMBL" id="MWIH01000003">
    <property type="protein sequence ID" value="OQO94032.1"/>
    <property type="molecule type" value="Genomic_DNA"/>
</dbReference>
<name>A0A1V9AA83_SACPI</name>
<dbReference type="STRING" id="1962155.B1813_05875"/>
<comment type="caution">
    <text evidence="11">The sequence shown here is derived from an EMBL/GenBank/DDBJ whole genome shotgun (WGS) entry which is preliminary data.</text>
</comment>
<comment type="function">
    <text evidence="10">Catalyzes the decarboxylation of S-adenosylmethionine to S-adenosylmethioninamine (dcAdoMet), the propylamine donor required for the synthesis of the polyamines spermine and spermidine from the diamine putrescine.</text>
</comment>
<evidence type="ECO:0000256" key="10">
    <source>
        <dbReference type="HAMAP-Rule" id="MF_00464"/>
    </source>
</evidence>
<evidence type="ECO:0000256" key="6">
    <source>
        <dbReference type="ARBA" id="ARBA00023145"/>
    </source>
</evidence>
<keyword evidence="7 10" id="KW-0456">Lyase</keyword>
<comment type="catalytic activity">
    <reaction evidence="10">
        <text>S-adenosyl-L-methionine + H(+) = S-adenosyl 3-(methylsulfanyl)propylamine + CO2</text>
        <dbReference type="Rhea" id="RHEA:15981"/>
        <dbReference type="ChEBI" id="CHEBI:15378"/>
        <dbReference type="ChEBI" id="CHEBI:16526"/>
        <dbReference type="ChEBI" id="CHEBI:57443"/>
        <dbReference type="ChEBI" id="CHEBI:59789"/>
        <dbReference type="EC" id="4.1.1.50"/>
    </reaction>
</comment>
<accession>A0A1V9AA83</accession>
<comment type="subunit">
    <text evidence="10">Heterotetramer of two alpha and two beta chains arranged as a dimer of alpha/beta heterodimers.</text>
</comment>
<dbReference type="OrthoDB" id="9793120at2"/>
<dbReference type="Gene3D" id="3.30.160.750">
    <property type="match status" value="1"/>
</dbReference>
<gene>
    <name evidence="10" type="primary">speH</name>
    <name evidence="11" type="ORF">B1813_05875</name>
</gene>
<dbReference type="GO" id="GO:0008295">
    <property type="term" value="P:spermidine biosynthetic process"/>
    <property type="evidence" value="ECO:0007669"/>
    <property type="project" value="UniProtKB-UniRule"/>
</dbReference>
<feature type="site" description="Cleavage (non-hydrolytic); by autolysis" evidence="10">
    <location>
        <begin position="70"/>
        <end position="71"/>
    </location>
</feature>
<evidence type="ECO:0000256" key="2">
    <source>
        <dbReference type="ARBA" id="ARBA00022793"/>
    </source>
</evidence>
<evidence type="ECO:0000256" key="5">
    <source>
        <dbReference type="ARBA" id="ARBA00023115"/>
    </source>
</evidence>
<dbReference type="HAMAP" id="MF_00464">
    <property type="entry name" value="AdoMetDC_1"/>
    <property type="match status" value="1"/>
</dbReference>
<reference evidence="11 12" key="1">
    <citation type="submission" date="2017-02" db="EMBL/GenBank/DDBJ databases">
        <title>Draft genome of Saccharomonospora sp. 154.</title>
        <authorList>
            <person name="Alonso-Carmona G.S."/>
            <person name="De La Haba R."/>
            <person name="Vera-Gargallo B."/>
            <person name="Sandoval-Trujillo A.H."/>
            <person name="Ramirez-Duran N."/>
            <person name="Ventosa A."/>
        </authorList>
    </citation>
    <scope>NUCLEOTIDE SEQUENCE [LARGE SCALE GENOMIC DNA]</scope>
    <source>
        <strain evidence="11 12">LRS4.154</strain>
    </source>
</reference>
<protein>
    <recommendedName>
        <fullName evidence="10">S-adenosylmethionine decarboxylase proenzyme</fullName>
        <shortName evidence="10">AdoMetDC</shortName>
        <shortName evidence="10">SAMDC</shortName>
        <ecNumber evidence="10">4.1.1.50</ecNumber>
    </recommendedName>
    <component>
        <recommendedName>
            <fullName evidence="10">S-adenosylmethionine decarboxylase beta chain</fullName>
        </recommendedName>
    </component>
    <component>
        <recommendedName>
            <fullName evidence="10">S-adenosylmethionine decarboxylase alpha chain</fullName>
        </recommendedName>
    </component>
</protein>
<keyword evidence="1 10" id="KW-0949">S-adenosyl-L-methionine</keyword>
<keyword evidence="6 10" id="KW-0865">Zymogen</keyword>
<dbReference type="Gene3D" id="3.30.360.110">
    <property type="entry name" value="S-adenosylmethionine decarboxylase domain"/>
    <property type="match status" value="1"/>
</dbReference>
<keyword evidence="9 10" id="KW-0670">Pyruvate</keyword>
<dbReference type="EC" id="4.1.1.50" evidence="10"/>
<dbReference type="Pfam" id="PF02675">
    <property type="entry name" value="AdoMet_dc"/>
    <property type="match status" value="1"/>
</dbReference>
<evidence type="ECO:0000256" key="3">
    <source>
        <dbReference type="ARBA" id="ARBA00022813"/>
    </source>
</evidence>
<dbReference type="InterPro" id="IPR042286">
    <property type="entry name" value="AdoMetDC_C"/>
</dbReference>
<dbReference type="InterPro" id="IPR016067">
    <property type="entry name" value="S-AdoMet_deCO2ase_core"/>
</dbReference>
<dbReference type="Proteomes" id="UP000192591">
    <property type="component" value="Unassembled WGS sequence"/>
</dbReference>
<dbReference type="InterPro" id="IPR042284">
    <property type="entry name" value="AdoMetDC_N"/>
</dbReference>